<keyword evidence="1" id="KW-0472">Membrane</keyword>
<evidence type="ECO:0000313" key="2">
    <source>
        <dbReference type="EMBL" id="KAF2035389.1"/>
    </source>
</evidence>
<sequence length="97" mass="10527">MSDGNDTTNTILVVCFGILTILVTIAGFHVRDSVFCSCFRGLFVTWSQGEDVDIEARAGLVGRSGYQDDAVEMQPRLTLPLYYEPPLGVDHGESGGQ</sequence>
<dbReference type="EMBL" id="ML978157">
    <property type="protein sequence ID" value="KAF2035389.1"/>
    <property type="molecule type" value="Genomic_DNA"/>
</dbReference>
<comment type="caution">
    <text evidence="2">The sequence shown here is derived from an EMBL/GenBank/DDBJ whole genome shotgun (WGS) entry which is preliminary data.</text>
</comment>
<feature type="transmembrane region" description="Helical" evidence="1">
    <location>
        <begin position="12"/>
        <end position="30"/>
    </location>
</feature>
<organism evidence="2 3">
    <name type="scientific">Setomelanomma holmii</name>
    <dbReference type="NCBI Taxonomy" id="210430"/>
    <lineage>
        <taxon>Eukaryota</taxon>
        <taxon>Fungi</taxon>
        <taxon>Dikarya</taxon>
        <taxon>Ascomycota</taxon>
        <taxon>Pezizomycotina</taxon>
        <taxon>Dothideomycetes</taxon>
        <taxon>Pleosporomycetidae</taxon>
        <taxon>Pleosporales</taxon>
        <taxon>Pleosporineae</taxon>
        <taxon>Phaeosphaeriaceae</taxon>
        <taxon>Setomelanomma</taxon>
    </lineage>
</organism>
<dbReference type="AlphaFoldDB" id="A0A9P4HJH4"/>
<reference evidence="2" key="1">
    <citation type="journal article" date="2020" name="Stud. Mycol.">
        <title>101 Dothideomycetes genomes: a test case for predicting lifestyles and emergence of pathogens.</title>
        <authorList>
            <person name="Haridas S."/>
            <person name="Albert R."/>
            <person name="Binder M."/>
            <person name="Bloem J."/>
            <person name="Labutti K."/>
            <person name="Salamov A."/>
            <person name="Andreopoulos B."/>
            <person name="Baker S."/>
            <person name="Barry K."/>
            <person name="Bills G."/>
            <person name="Bluhm B."/>
            <person name="Cannon C."/>
            <person name="Castanera R."/>
            <person name="Culley D."/>
            <person name="Daum C."/>
            <person name="Ezra D."/>
            <person name="Gonzalez J."/>
            <person name="Henrissat B."/>
            <person name="Kuo A."/>
            <person name="Liang C."/>
            <person name="Lipzen A."/>
            <person name="Lutzoni F."/>
            <person name="Magnuson J."/>
            <person name="Mondo S."/>
            <person name="Nolan M."/>
            <person name="Ohm R."/>
            <person name="Pangilinan J."/>
            <person name="Park H.-J."/>
            <person name="Ramirez L."/>
            <person name="Alfaro M."/>
            <person name="Sun H."/>
            <person name="Tritt A."/>
            <person name="Yoshinaga Y."/>
            <person name="Zwiers L.-H."/>
            <person name="Turgeon B."/>
            <person name="Goodwin S."/>
            <person name="Spatafora J."/>
            <person name="Crous P."/>
            <person name="Grigoriev I."/>
        </authorList>
    </citation>
    <scope>NUCLEOTIDE SEQUENCE</scope>
    <source>
        <strain evidence="2">CBS 110217</strain>
    </source>
</reference>
<dbReference type="OrthoDB" id="3790834at2759"/>
<protein>
    <submittedName>
        <fullName evidence="2">Uncharacterized protein</fullName>
    </submittedName>
</protein>
<proteinExistence type="predicted"/>
<name>A0A9P4HJH4_9PLEO</name>
<accession>A0A9P4HJH4</accession>
<keyword evidence="1" id="KW-0812">Transmembrane</keyword>
<evidence type="ECO:0000313" key="3">
    <source>
        <dbReference type="Proteomes" id="UP000799777"/>
    </source>
</evidence>
<evidence type="ECO:0000256" key="1">
    <source>
        <dbReference type="SAM" id="Phobius"/>
    </source>
</evidence>
<keyword evidence="1" id="KW-1133">Transmembrane helix</keyword>
<keyword evidence="3" id="KW-1185">Reference proteome</keyword>
<dbReference type="Proteomes" id="UP000799777">
    <property type="component" value="Unassembled WGS sequence"/>
</dbReference>
<gene>
    <name evidence="2" type="ORF">EK21DRAFT_106925</name>
</gene>